<dbReference type="AlphaFoldDB" id="A0A3N2PUV0"/>
<keyword evidence="2" id="KW-0812">Transmembrane</keyword>
<evidence type="ECO:0000313" key="4">
    <source>
        <dbReference type="Proteomes" id="UP000272025"/>
    </source>
</evidence>
<dbReference type="Proteomes" id="UP000272025">
    <property type="component" value="Unassembled WGS sequence"/>
</dbReference>
<protein>
    <submittedName>
        <fullName evidence="3">Uncharacterized protein</fullName>
    </submittedName>
</protein>
<evidence type="ECO:0000256" key="2">
    <source>
        <dbReference type="SAM" id="Phobius"/>
    </source>
</evidence>
<evidence type="ECO:0000313" key="3">
    <source>
        <dbReference type="EMBL" id="ROT38283.1"/>
    </source>
</evidence>
<feature type="transmembrane region" description="Helical" evidence="2">
    <location>
        <begin position="47"/>
        <end position="67"/>
    </location>
</feature>
<accession>A0A3N2PUV0</accession>
<dbReference type="EMBL" id="ML119056">
    <property type="protein sequence ID" value="ROT38283.1"/>
    <property type="molecule type" value="Genomic_DNA"/>
</dbReference>
<evidence type="ECO:0000256" key="1">
    <source>
        <dbReference type="SAM" id="MobiDB-lite"/>
    </source>
</evidence>
<dbReference type="GeneID" id="39582772"/>
<feature type="region of interest" description="Disordered" evidence="1">
    <location>
        <begin position="274"/>
        <end position="305"/>
    </location>
</feature>
<gene>
    <name evidence="3" type="ORF">SODALDRAFT_360639</name>
</gene>
<sequence length="305" mass="33483">MRTGGFRRATPKCIRNSKADYLVGRIWGYTGTSSQAMWQIITCKDGFLLAVLFALCSSLFIHPSAIMRVGVPSVWALGTEERRSHEQSDMRALQLCPCINGFLGLPLQMDREWELKVVLYSGIESTSPIVIPEPPWSLRDLEVTPDVVPLEMCPCVIGMGRDSLTSRWRPVCGVVCFLSRATPRTRTAAQRASIRANLAMNGRSAASSDLAFILNFGNFPIDEQIPESHFQYPICDVQDQHNVRCGGRREGNLLPSHGQSVLGELLDVFSKWEPRGGPNSENPASVTGVGIFTSTAKRGNGGTAE</sequence>
<proteinExistence type="predicted"/>
<organism evidence="3 4">
    <name type="scientific">Sodiomyces alkalinus (strain CBS 110278 / VKM F-3762 / F11)</name>
    <name type="common">Alkaliphilic filamentous fungus</name>
    <dbReference type="NCBI Taxonomy" id="1314773"/>
    <lineage>
        <taxon>Eukaryota</taxon>
        <taxon>Fungi</taxon>
        <taxon>Dikarya</taxon>
        <taxon>Ascomycota</taxon>
        <taxon>Pezizomycotina</taxon>
        <taxon>Sordariomycetes</taxon>
        <taxon>Hypocreomycetidae</taxon>
        <taxon>Glomerellales</taxon>
        <taxon>Plectosphaerellaceae</taxon>
        <taxon>Sodiomyces</taxon>
    </lineage>
</organism>
<dbReference type="RefSeq" id="XP_028466089.1">
    <property type="nucleotide sequence ID" value="XM_028614294.1"/>
</dbReference>
<reference evidence="3 4" key="1">
    <citation type="journal article" date="2018" name="Mol. Ecol.">
        <title>The obligate alkalophilic soda-lake fungus Sodiomyces alkalinus has shifted to a protein diet.</title>
        <authorList>
            <person name="Grum-Grzhimaylo A.A."/>
            <person name="Falkoski D.L."/>
            <person name="van den Heuvel J."/>
            <person name="Valero-Jimenez C.A."/>
            <person name="Min B."/>
            <person name="Choi I.G."/>
            <person name="Lipzen A."/>
            <person name="Daum C.G."/>
            <person name="Aanen D.K."/>
            <person name="Tsang A."/>
            <person name="Henrissat B."/>
            <person name="Bilanenko E.N."/>
            <person name="de Vries R.P."/>
            <person name="van Kan J.A.L."/>
            <person name="Grigoriev I.V."/>
            <person name="Debets A.J.M."/>
        </authorList>
    </citation>
    <scope>NUCLEOTIDE SEQUENCE [LARGE SCALE GENOMIC DNA]</scope>
    <source>
        <strain evidence="3 4">F11</strain>
    </source>
</reference>
<keyword evidence="2" id="KW-1133">Transmembrane helix</keyword>
<keyword evidence="2" id="KW-0472">Membrane</keyword>
<name>A0A3N2PUV0_SODAK</name>
<keyword evidence="4" id="KW-1185">Reference proteome</keyword>